<dbReference type="EMBL" id="BAABJP010000008">
    <property type="protein sequence ID" value="GAA5154806.1"/>
    <property type="molecule type" value="Genomic_DNA"/>
</dbReference>
<dbReference type="PANTHER" id="PTHR43236:SF1">
    <property type="entry name" value="BLL7220 PROTEIN"/>
    <property type="match status" value="1"/>
</dbReference>
<protein>
    <submittedName>
        <fullName evidence="4">XRE family transcriptional regulator</fullName>
    </submittedName>
</protein>
<dbReference type="Pfam" id="PF06114">
    <property type="entry name" value="Peptidase_M78"/>
    <property type="match status" value="1"/>
</dbReference>
<dbReference type="SMART" id="SM00530">
    <property type="entry name" value="HTH_XRE"/>
    <property type="match status" value="1"/>
</dbReference>
<dbReference type="Pfam" id="PF01381">
    <property type="entry name" value="HTH_3"/>
    <property type="match status" value="1"/>
</dbReference>
<dbReference type="Gene3D" id="1.10.10.2910">
    <property type="match status" value="1"/>
</dbReference>
<dbReference type="InterPro" id="IPR010982">
    <property type="entry name" value="Lambda_DNA-bd_dom_sf"/>
</dbReference>
<accession>A0ABP9Q280</accession>
<evidence type="ECO:0000313" key="4">
    <source>
        <dbReference type="EMBL" id="GAA5154806.1"/>
    </source>
</evidence>
<dbReference type="SUPFAM" id="SSF47413">
    <property type="entry name" value="lambda repressor-like DNA-binding domains"/>
    <property type="match status" value="1"/>
</dbReference>
<proteinExistence type="inferred from homology"/>
<organism evidence="4 5">
    <name type="scientific">Pseudonocardia eucalypti</name>
    <dbReference type="NCBI Taxonomy" id="648755"/>
    <lineage>
        <taxon>Bacteria</taxon>
        <taxon>Bacillati</taxon>
        <taxon>Actinomycetota</taxon>
        <taxon>Actinomycetes</taxon>
        <taxon>Pseudonocardiales</taxon>
        <taxon>Pseudonocardiaceae</taxon>
        <taxon>Pseudonocardia</taxon>
    </lineage>
</organism>
<evidence type="ECO:0000256" key="1">
    <source>
        <dbReference type="ARBA" id="ARBA00007227"/>
    </source>
</evidence>
<comment type="caution">
    <text evidence="4">The sequence shown here is derived from an EMBL/GenBank/DDBJ whole genome shotgun (WGS) entry which is preliminary data.</text>
</comment>
<reference evidence="5" key="1">
    <citation type="journal article" date="2019" name="Int. J. Syst. Evol. Microbiol.">
        <title>The Global Catalogue of Microorganisms (GCM) 10K type strain sequencing project: providing services to taxonomists for standard genome sequencing and annotation.</title>
        <authorList>
            <consortium name="The Broad Institute Genomics Platform"/>
            <consortium name="The Broad Institute Genome Sequencing Center for Infectious Disease"/>
            <person name="Wu L."/>
            <person name="Ma J."/>
        </authorList>
    </citation>
    <scope>NUCLEOTIDE SEQUENCE [LARGE SCALE GENOMIC DNA]</scope>
    <source>
        <strain evidence="5">JCM 18303</strain>
    </source>
</reference>
<dbReference type="InterPro" id="IPR010359">
    <property type="entry name" value="IrrE_HExxH"/>
</dbReference>
<evidence type="ECO:0000256" key="2">
    <source>
        <dbReference type="SAM" id="MobiDB-lite"/>
    </source>
</evidence>
<dbReference type="Proteomes" id="UP001428817">
    <property type="component" value="Unassembled WGS sequence"/>
</dbReference>
<gene>
    <name evidence="4" type="ORF">GCM10023321_27250</name>
</gene>
<dbReference type="CDD" id="cd00093">
    <property type="entry name" value="HTH_XRE"/>
    <property type="match status" value="1"/>
</dbReference>
<sequence>MNDDSRRRQLHLMPPDAMPDSTEPSPLAVHYAFDPARLTQARYLAGMTKKTVADLIGVSAAAVGQYELGVTRPRPEVLPRIAEVLDVPLAFFIAGRPHGRLDTSGAHFRSLRKTSSSQRNKATASAEQIWELAHALERHVYLPDINLPSPRLSDDDAEDTPDQPADPLGSARSLRRHWHLGDGPVQHLVRRIETNGIIVVTPPRDSGLQSVDAFSTSQFSRPIIVLTPNRADDVYRHRFTAAHELGHLVMHSTATGDPAQEREADMFAAEFLTPRNSILPGLPRRVDLRHLAELSRVWGVSVHSLLYRCRETGLLSDTAASRGYQRLRTLQGQPGFAPQSILSFPTEQPSMLRQAFNVASQSGLTIQSLGAELGWRPSKCETLLGMPAVKPTLELVVD</sequence>
<name>A0ABP9Q280_9PSEU</name>
<evidence type="ECO:0000259" key="3">
    <source>
        <dbReference type="PROSITE" id="PS50943"/>
    </source>
</evidence>
<comment type="similarity">
    <text evidence="1">Belongs to the short-chain fatty acyl-CoA assimilation regulator (ScfR) family.</text>
</comment>
<dbReference type="Gene3D" id="1.10.260.40">
    <property type="entry name" value="lambda repressor-like DNA-binding domains"/>
    <property type="match status" value="1"/>
</dbReference>
<dbReference type="InterPro" id="IPR052345">
    <property type="entry name" value="Rad_response_metalloprotease"/>
</dbReference>
<dbReference type="PANTHER" id="PTHR43236">
    <property type="entry name" value="ANTITOXIN HIGA1"/>
    <property type="match status" value="1"/>
</dbReference>
<feature type="region of interest" description="Disordered" evidence="2">
    <location>
        <begin position="1"/>
        <end position="24"/>
    </location>
</feature>
<keyword evidence="5" id="KW-1185">Reference proteome</keyword>
<evidence type="ECO:0000313" key="5">
    <source>
        <dbReference type="Proteomes" id="UP001428817"/>
    </source>
</evidence>
<feature type="domain" description="HTH cro/C1-type" evidence="3">
    <location>
        <begin position="38"/>
        <end position="92"/>
    </location>
</feature>
<feature type="region of interest" description="Disordered" evidence="2">
    <location>
        <begin position="150"/>
        <end position="175"/>
    </location>
</feature>
<dbReference type="PROSITE" id="PS50943">
    <property type="entry name" value="HTH_CROC1"/>
    <property type="match status" value="1"/>
</dbReference>
<dbReference type="InterPro" id="IPR001387">
    <property type="entry name" value="Cro/C1-type_HTH"/>
</dbReference>